<dbReference type="OrthoDB" id="9767721at2"/>
<gene>
    <name evidence="15" type="primary">tig</name>
    <name evidence="15" type="ORF">FZC34_00935</name>
</gene>
<dbReference type="Proteomes" id="UP000325004">
    <property type="component" value="Chromosome"/>
</dbReference>
<dbReference type="Gene3D" id="3.10.50.40">
    <property type="match status" value="1"/>
</dbReference>
<reference evidence="15 16" key="1">
    <citation type="submission" date="2019-08" db="EMBL/GenBank/DDBJ databases">
        <title>Highly reduced genomes of protist endosymbionts show evolutionary convergence.</title>
        <authorList>
            <person name="George E."/>
            <person name="Husnik F."/>
            <person name="Tashyreva D."/>
            <person name="Prokopchuk G."/>
            <person name="Horak A."/>
            <person name="Kwong W.K."/>
            <person name="Lukes J."/>
            <person name="Keeling P.J."/>
        </authorList>
    </citation>
    <scope>NUCLEOTIDE SEQUENCE [LARGE SCALE GENOMIC DNA]</scope>
    <source>
        <strain evidence="15">1604LC</strain>
    </source>
</reference>
<comment type="catalytic activity">
    <reaction evidence="1">
        <text>[protein]-peptidylproline (omega=180) = [protein]-peptidylproline (omega=0)</text>
        <dbReference type="Rhea" id="RHEA:16237"/>
        <dbReference type="Rhea" id="RHEA-COMP:10747"/>
        <dbReference type="Rhea" id="RHEA-COMP:10748"/>
        <dbReference type="ChEBI" id="CHEBI:83833"/>
        <dbReference type="ChEBI" id="CHEBI:83834"/>
        <dbReference type="EC" id="5.2.1.8"/>
    </reaction>
</comment>
<evidence type="ECO:0000313" key="15">
    <source>
        <dbReference type="EMBL" id="QEK38482.1"/>
    </source>
</evidence>
<dbReference type="InterPro" id="IPR036611">
    <property type="entry name" value="Trigger_fac_ribosome-bd_sf"/>
</dbReference>
<dbReference type="GO" id="GO:0003755">
    <property type="term" value="F:peptidyl-prolyl cis-trans isomerase activity"/>
    <property type="evidence" value="ECO:0007669"/>
    <property type="project" value="UniProtKB-KW"/>
</dbReference>
<dbReference type="Pfam" id="PF05697">
    <property type="entry name" value="Trigger_N"/>
    <property type="match status" value="1"/>
</dbReference>
<comment type="function">
    <text evidence="9">Involved in protein export. Acts as a chaperone by maintaining the newly synthesized protein in an open conformation. Functions as a peptidyl-prolyl cis-trans isomerase.</text>
</comment>
<dbReference type="InterPro" id="IPR008880">
    <property type="entry name" value="Trigger_fac_C"/>
</dbReference>
<dbReference type="InterPro" id="IPR046357">
    <property type="entry name" value="PPIase_dom_sf"/>
</dbReference>
<dbReference type="Pfam" id="PF05698">
    <property type="entry name" value="Trigger_C"/>
    <property type="match status" value="1"/>
</dbReference>
<dbReference type="AlphaFoldDB" id="A0A5C0UGR0"/>
<feature type="domain" description="PPIase FKBP-type" evidence="12">
    <location>
        <begin position="186"/>
        <end position="237"/>
    </location>
</feature>
<dbReference type="KEGG" id="cpri:FZC34_00935"/>
<evidence type="ECO:0000259" key="13">
    <source>
        <dbReference type="Pfam" id="PF05697"/>
    </source>
</evidence>
<dbReference type="GO" id="GO:0006457">
    <property type="term" value="P:protein folding"/>
    <property type="evidence" value="ECO:0007669"/>
    <property type="project" value="InterPro"/>
</dbReference>
<dbReference type="Gene3D" id="1.10.3120.10">
    <property type="entry name" value="Trigger factor, C-terminal domain"/>
    <property type="match status" value="1"/>
</dbReference>
<feature type="domain" description="Trigger factor ribosome-binding bacterial" evidence="13">
    <location>
        <begin position="20"/>
        <end position="156"/>
    </location>
</feature>
<dbReference type="SUPFAM" id="SSF109998">
    <property type="entry name" value="Triger factor/SurA peptide-binding domain-like"/>
    <property type="match status" value="1"/>
</dbReference>
<evidence type="ECO:0000256" key="3">
    <source>
        <dbReference type="ARBA" id="ARBA00005464"/>
    </source>
</evidence>
<accession>A0A5C0UGR0</accession>
<evidence type="ECO:0000259" key="12">
    <source>
        <dbReference type="Pfam" id="PF00254"/>
    </source>
</evidence>
<keyword evidence="8 15" id="KW-0413">Isomerase</keyword>
<dbReference type="InterPro" id="IPR008881">
    <property type="entry name" value="Trigger_fac_ribosome-bd_bac"/>
</dbReference>
<evidence type="ECO:0000313" key="16">
    <source>
        <dbReference type="Proteomes" id="UP000325004"/>
    </source>
</evidence>
<proteinExistence type="inferred from homology"/>
<dbReference type="NCBIfam" id="TIGR00115">
    <property type="entry name" value="tig"/>
    <property type="match status" value="1"/>
</dbReference>
<keyword evidence="6" id="KW-0697">Rotamase</keyword>
<evidence type="ECO:0000256" key="8">
    <source>
        <dbReference type="ARBA" id="ARBA00023235"/>
    </source>
</evidence>
<dbReference type="Gene3D" id="3.30.70.1050">
    <property type="entry name" value="Trigger factor ribosome-binding domain"/>
    <property type="match status" value="1"/>
</dbReference>
<dbReference type="GO" id="GO:0005737">
    <property type="term" value="C:cytoplasm"/>
    <property type="evidence" value="ECO:0007669"/>
    <property type="project" value="UniProtKB-SubCell"/>
</dbReference>
<evidence type="ECO:0000256" key="2">
    <source>
        <dbReference type="ARBA" id="ARBA00004496"/>
    </source>
</evidence>
<dbReference type="RefSeq" id="WP_148971598.1">
    <property type="nucleotide sequence ID" value="NZ_CP043316.1"/>
</dbReference>
<protein>
    <recommendedName>
        <fullName evidence="5">Trigger factor</fullName>
        <ecNumber evidence="4">5.2.1.8</ecNumber>
    </recommendedName>
    <alternativeName>
        <fullName evidence="10">PPIase</fullName>
    </alternativeName>
</protein>
<evidence type="ECO:0000256" key="4">
    <source>
        <dbReference type="ARBA" id="ARBA00013194"/>
    </source>
</evidence>
<organism evidence="15 16">
    <name type="scientific">Candidatus Cytomitobacter primus</name>
    <dbReference type="NCBI Taxonomy" id="2066024"/>
    <lineage>
        <taxon>Bacteria</taxon>
        <taxon>Pseudomonadati</taxon>
        <taxon>Pseudomonadota</taxon>
        <taxon>Alphaproteobacteria</taxon>
        <taxon>Holosporales</taxon>
        <taxon>Holosporaceae</taxon>
        <taxon>Candidatus Cytomitobacter</taxon>
    </lineage>
</organism>
<dbReference type="SUPFAM" id="SSF102735">
    <property type="entry name" value="Trigger factor ribosome-binding domain"/>
    <property type="match status" value="1"/>
</dbReference>
<feature type="compositionally biased region" description="Basic and acidic residues" evidence="11">
    <location>
        <begin position="496"/>
        <end position="509"/>
    </location>
</feature>
<evidence type="ECO:0000256" key="11">
    <source>
        <dbReference type="SAM" id="MobiDB-lite"/>
    </source>
</evidence>
<dbReference type="SUPFAM" id="SSF54534">
    <property type="entry name" value="FKBP-like"/>
    <property type="match status" value="1"/>
</dbReference>
<dbReference type="InterPro" id="IPR037041">
    <property type="entry name" value="Trigger_fac_C_sf"/>
</dbReference>
<dbReference type="EMBL" id="CP043316">
    <property type="protein sequence ID" value="QEK38482.1"/>
    <property type="molecule type" value="Genomic_DNA"/>
</dbReference>
<dbReference type="Pfam" id="PF00254">
    <property type="entry name" value="FKBP_C"/>
    <property type="match status" value="1"/>
</dbReference>
<evidence type="ECO:0000256" key="1">
    <source>
        <dbReference type="ARBA" id="ARBA00000971"/>
    </source>
</evidence>
<dbReference type="InterPro" id="IPR005215">
    <property type="entry name" value="Trig_fac"/>
</dbReference>
<dbReference type="InterPro" id="IPR001179">
    <property type="entry name" value="PPIase_FKBP_dom"/>
</dbReference>
<evidence type="ECO:0000256" key="6">
    <source>
        <dbReference type="ARBA" id="ARBA00023110"/>
    </source>
</evidence>
<evidence type="ECO:0000256" key="9">
    <source>
        <dbReference type="ARBA" id="ARBA00024849"/>
    </source>
</evidence>
<dbReference type="InterPro" id="IPR027304">
    <property type="entry name" value="Trigger_fact/SurA_dom_sf"/>
</dbReference>
<comment type="subcellular location">
    <subcellularLocation>
        <location evidence="2">Cytoplasm</location>
    </subcellularLocation>
</comment>
<keyword evidence="16" id="KW-1185">Reference proteome</keyword>
<evidence type="ECO:0000259" key="14">
    <source>
        <dbReference type="Pfam" id="PF05698"/>
    </source>
</evidence>
<evidence type="ECO:0000256" key="10">
    <source>
        <dbReference type="ARBA" id="ARBA00029986"/>
    </source>
</evidence>
<feature type="compositionally biased region" description="Basic and acidic residues" evidence="11">
    <location>
        <begin position="516"/>
        <end position="527"/>
    </location>
</feature>
<name>A0A5C0UGR0_9PROT</name>
<dbReference type="GO" id="GO:0015031">
    <property type="term" value="P:protein transport"/>
    <property type="evidence" value="ECO:0007669"/>
    <property type="project" value="InterPro"/>
</dbReference>
<dbReference type="EC" id="5.2.1.8" evidence="4"/>
<comment type="similarity">
    <text evidence="3">Belongs to the FKBP-type PPIase family. Tig subfamily.</text>
</comment>
<feature type="region of interest" description="Disordered" evidence="11">
    <location>
        <begin position="484"/>
        <end position="527"/>
    </location>
</feature>
<sequence length="527" mass="60335">MNLPYENKDLLEGIKYDLISSEGLNRVYEIHAKHADFVNLMEDFFNEKKKTYTTKYFNRPGKVPMSIVKNDFASAAFVQTANKVINNVLSKLEDKFLGEPDIKIKQNFDKNDDSKDPTFTITLNMEPSVPDLKFESIEINNPIVEISDEDIKKEMDLWAKSNERGVELTEKRASTMGDTLNVSMSLLDKSADKQTFQLKLGSGRFVPEIEQKLVGLNEGEKIQHTIDVPKNLDNQNLPSDMKKFAGKKLSVNFHVNKIMETKNYEVDIEMAKQFGCSSVDACQSKFRDMLAKRVSNSSFMYKKHQLSNEFNKMVNFELPANAVKMEVQVFWNRFLSKFQLKRENMFSHEEAKVLFGKIQEAGFMKDSTFEDIDQKYNELSKKRLSFFFIMKKVQSDLGISLNKSDVDSEIMNRSSEFKGGLSEAVSYFEKNKNAKSELENTVIEDKIVNEILLKVKINDAKMTIKSFFEELDQLVKSLDVQINLPDTKSSNDSESEEKIESSAENDKNNSESSESADSKISKESKGK</sequence>
<evidence type="ECO:0000256" key="5">
    <source>
        <dbReference type="ARBA" id="ARBA00016902"/>
    </source>
</evidence>
<feature type="domain" description="Trigger factor C-terminal" evidence="14">
    <location>
        <begin position="278"/>
        <end position="452"/>
    </location>
</feature>
<keyword evidence="7" id="KW-0143">Chaperone</keyword>
<evidence type="ECO:0000256" key="7">
    <source>
        <dbReference type="ARBA" id="ARBA00023186"/>
    </source>
</evidence>